<name>A0A455SYP1_9CHLR</name>
<proteinExistence type="predicted"/>
<sequence>MQVVPNPNARTAPGDAVKVSLDAIGQSGIYKNFKRVSLASTARVGGEIWQQQGATGEVQMLSQRVSMEIIMLATNHPARSSQTRLFSIYMIVPAARYQQLYTSALGPMLQSFHFLS</sequence>
<protein>
    <submittedName>
        <fullName evidence="1">Uncharacterized protein</fullName>
    </submittedName>
</protein>
<accession>A0A455SYP1</accession>
<reference evidence="1" key="1">
    <citation type="submission" date="2018-12" db="EMBL/GenBank/DDBJ databases">
        <title>Novel natural products biosynthetic potential of the class Ktedonobacteria.</title>
        <authorList>
            <person name="Zheng Y."/>
            <person name="Saitou A."/>
            <person name="Wang C.M."/>
            <person name="Toyoda A."/>
            <person name="Minakuchi Y."/>
            <person name="Sekiguchi Y."/>
            <person name="Ueda K."/>
            <person name="Takano H."/>
            <person name="Sakai Y."/>
            <person name="Yokota A."/>
            <person name="Yabe S."/>
        </authorList>
    </citation>
    <scope>NUCLEOTIDE SEQUENCE</scope>
    <source>
        <strain evidence="1">A3-2</strain>
    </source>
</reference>
<evidence type="ECO:0000313" key="1">
    <source>
        <dbReference type="EMBL" id="BBH92810.1"/>
    </source>
</evidence>
<dbReference type="AlphaFoldDB" id="A0A455SYP1"/>
<gene>
    <name evidence="1" type="ORF">KTA_10090</name>
</gene>
<organism evidence="1">
    <name type="scientific">Thermogemmatispora argillosa</name>
    <dbReference type="NCBI Taxonomy" id="2045280"/>
    <lineage>
        <taxon>Bacteria</taxon>
        <taxon>Bacillati</taxon>
        <taxon>Chloroflexota</taxon>
        <taxon>Ktedonobacteria</taxon>
        <taxon>Thermogemmatisporales</taxon>
        <taxon>Thermogemmatisporaceae</taxon>
        <taxon>Thermogemmatispora</taxon>
    </lineage>
</organism>
<dbReference type="EMBL" id="AP019377">
    <property type="protein sequence ID" value="BBH92810.1"/>
    <property type="molecule type" value="Genomic_DNA"/>
</dbReference>